<dbReference type="AlphaFoldDB" id="A0A0B4EES2"/>
<feature type="chain" id="PRO_5002086151" evidence="1">
    <location>
        <begin position="20"/>
        <end position="179"/>
    </location>
</feature>
<dbReference type="EMBL" id="JWTA01000001">
    <property type="protein sequence ID" value="KIC65148.1"/>
    <property type="molecule type" value="Genomic_DNA"/>
</dbReference>
<dbReference type="RefSeq" id="WP_039364308.1">
    <property type="nucleotide sequence ID" value="NZ_JWTA01000001.1"/>
</dbReference>
<name>A0A0B4EES2_9FLAO</name>
<dbReference type="PROSITE" id="PS51257">
    <property type="entry name" value="PROKAR_LIPOPROTEIN"/>
    <property type="match status" value="1"/>
</dbReference>
<evidence type="ECO:0000313" key="3">
    <source>
        <dbReference type="Proteomes" id="UP000031167"/>
    </source>
</evidence>
<comment type="caution">
    <text evidence="2">The sequence shown here is derived from an EMBL/GenBank/DDBJ whole genome shotgun (WGS) entry which is preliminary data.</text>
</comment>
<organism evidence="2 3">
    <name type="scientific">Chryseobacterium taiwanense</name>
    <dbReference type="NCBI Taxonomy" id="363331"/>
    <lineage>
        <taxon>Bacteria</taxon>
        <taxon>Pseudomonadati</taxon>
        <taxon>Bacteroidota</taxon>
        <taxon>Flavobacteriia</taxon>
        <taxon>Flavobacteriales</taxon>
        <taxon>Weeksellaceae</taxon>
        <taxon>Chryseobacterium group</taxon>
        <taxon>Chryseobacterium</taxon>
    </lineage>
</organism>
<protein>
    <submittedName>
        <fullName evidence="2">Uncharacterized protein</fullName>
    </submittedName>
</protein>
<evidence type="ECO:0000313" key="2">
    <source>
        <dbReference type="EMBL" id="KIC65148.1"/>
    </source>
</evidence>
<reference evidence="2 3" key="1">
    <citation type="submission" date="2014-12" db="EMBL/GenBank/DDBJ databases">
        <title>Genome sequencing of Chryseobacterium taiwanense TPW19.</title>
        <authorList>
            <person name="Tan P.W."/>
            <person name="Chan K.-G."/>
        </authorList>
    </citation>
    <scope>NUCLEOTIDE SEQUENCE [LARGE SCALE GENOMIC DNA]</scope>
    <source>
        <strain evidence="2 3">TPW19</strain>
    </source>
</reference>
<gene>
    <name evidence="2" type="ORF">RM51_01480</name>
</gene>
<dbReference type="Proteomes" id="UP000031167">
    <property type="component" value="Unassembled WGS sequence"/>
</dbReference>
<proteinExistence type="predicted"/>
<evidence type="ECO:0000256" key="1">
    <source>
        <dbReference type="SAM" id="SignalP"/>
    </source>
</evidence>
<dbReference type="OrthoDB" id="1524444at2"/>
<keyword evidence="1" id="KW-0732">Signal</keyword>
<feature type="signal peptide" evidence="1">
    <location>
        <begin position="1"/>
        <end position="19"/>
    </location>
</feature>
<accession>A0A0B4EES2</accession>
<dbReference type="STRING" id="363331.RM51_01480"/>
<sequence>MKKFFPLLMLAFVSLFIFSCDNNDNDVPYQDNDTYPIMRDATGTFSSGGNNPFTLIMDINIQNSDVVLVYRKVGNYWQSVPKTYYLDDVQNLPAGRELDYNFQFSTSEVRISTAANFNQSTQMTSGETNQYLVNQTFRVVLVPASPAKGTAPAVDYNDYNAVVKYYNLDESKVMTTKFN</sequence>
<keyword evidence="3" id="KW-1185">Reference proteome</keyword>